<dbReference type="EMBL" id="NEDP02000359">
    <property type="protein sequence ID" value="OWF56064.1"/>
    <property type="molecule type" value="Genomic_DNA"/>
</dbReference>
<proteinExistence type="predicted"/>
<feature type="compositionally biased region" description="Basic and acidic residues" evidence="2">
    <location>
        <begin position="164"/>
        <end position="178"/>
    </location>
</feature>
<evidence type="ECO:0000256" key="3">
    <source>
        <dbReference type="SAM" id="Phobius"/>
    </source>
</evidence>
<feature type="compositionally biased region" description="Polar residues" evidence="2">
    <location>
        <begin position="380"/>
        <end position="390"/>
    </location>
</feature>
<accession>A0A210R577</accession>
<sequence length="511" mass="57530">MATSPKERFDAAVKVIHGLPKNGPFQPSYEMMLNFYGYYKQATEGPCTKAKPWAWDVVAKKKWDAWTKLGDMDREQAMISYVEELKKSIEICTAKLRQMNENGDKGIVEAMPQDQVVREFMAKLGDFYEIVDERMPTTQDVADLDLDHSMRVDIARQLEEDDRKEEIPEDLRTQELEDSLRRTEALVDQQLKEVSSQLLTNGVEDVSMKSGQGDSESEEEFCDTSDHPSQDSPPREVDDVMSGQTVDHQMSTPVKSVQNKAGNHVHFNNSLTVLSGNKITEEVMSPISKSNLNTNEQLNIPPNFPFHAVNGNTRQFSDSMLTHGASPDSQNVSLESVPDVKDRSTSSLEDSLSGQTDTIGARGDYKPAGSKGQGKPLPRDQSQPARTGTRTGLFMAQGGGSETTPMGSGSGRHGQDEPLTQSTEPRNDELAVTLMRLQQDMNRVLARLDSVESTVQQNRSQSDRKVPQSIWNSRWWPLPSLTGRTFFFVFVWPFVVHLLLTRVFRRRRRNR</sequence>
<dbReference type="PRINTS" id="PR00689">
    <property type="entry name" value="ACOABINDINGP"/>
</dbReference>
<reference evidence="5 6" key="1">
    <citation type="journal article" date="2017" name="Nat. Ecol. Evol.">
        <title>Scallop genome provides insights into evolution of bilaterian karyotype and development.</title>
        <authorList>
            <person name="Wang S."/>
            <person name="Zhang J."/>
            <person name="Jiao W."/>
            <person name="Li J."/>
            <person name="Xun X."/>
            <person name="Sun Y."/>
            <person name="Guo X."/>
            <person name="Huan P."/>
            <person name="Dong B."/>
            <person name="Zhang L."/>
            <person name="Hu X."/>
            <person name="Sun X."/>
            <person name="Wang J."/>
            <person name="Zhao C."/>
            <person name="Wang Y."/>
            <person name="Wang D."/>
            <person name="Huang X."/>
            <person name="Wang R."/>
            <person name="Lv J."/>
            <person name="Li Y."/>
            <person name="Zhang Z."/>
            <person name="Liu B."/>
            <person name="Lu W."/>
            <person name="Hui Y."/>
            <person name="Liang J."/>
            <person name="Zhou Z."/>
            <person name="Hou R."/>
            <person name="Li X."/>
            <person name="Liu Y."/>
            <person name="Li H."/>
            <person name="Ning X."/>
            <person name="Lin Y."/>
            <person name="Zhao L."/>
            <person name="Xing Q."/>
            <person name="Dou J."/>
            <person name="Li Y."/>
            <person name="Mao J."/>
            <person name="Guo H."/>
            <person name="Dou H."/>
            <person name="Li T."/>
            <person name="Mu C."/>
            <person name="Jiang W."/>
            <person name="Fu Q."/>
            <person name="Fu X."/>
            <person name="Miao Y."/>
            <person name="Liu J."/>
            <person name="Yu Q."/>
            <person name="Li R."/>
            <person name="Liao H."/>
            <person name="Li X."/>
            <person name="Kong Y."/>
            <person name="Jiang Z."/>
            <person name="Chourrout D."/>
            <person name="Li R."/>
            <person name="Bao Z."/>
        </authorList>
    </citation>
    <scope>NUCLEOTIDE SEQUENCE [LARGE SCALE GENOMIC DNA]</scope>
    <source>
        <strain evidence="5 6">PY_sf001</strain>
    </source>
</reference>
<dbReference type="AlphaFoldDB" id="A0A210R577"/>
<dbReference type="InterPro" id="IPR000582">
    <property type="entry name" value="Acyl-CoA-binding_protein"/>
</dbReference>
<keyword evidence="3" id="KW-1133">Transmembrane helix</keyword>
<feature type="region of interest" description="Disordered" evidence="2">
    <location>
        <begin position="202"/>
        <end position="241"/>
    </location>
</feature>
<gene>
    <name evidence="5" type="ORF">KP79_PYT04134</name>
</gene>
<feature type="region of interest" description="Disordered" evidence="2">
    <location>
        <begin position="317"/>
        <end position="426"/>
    </location>
</feature>
<comment type="caution">
    <text evidence="5">The sequence shown here is derived from an EMBL/GenBank/DDBJ whole genome shotgun (WGS) entry which is preliminary data.</text>
</comment>
<evidence type="ECO:0000259" key="4">
    <source>
        <dbReference type="PROSITE" id="PS51228"/>
    </source>
</evidence>
<feature type="domain" description="ACB" evidence="4">
    <location>
        <begin position="5"/>
        <end position="94"/>
    </location>
</feature>
<dbReference type="PANTHER" id="PTHR23310">
    <property type="entry name" value="ACYL-COA-BINDING PROTEIN, ACBP"/>
    <property type="match status" value="1"/>
</dbReference>
<dbReference type="Pfam" id="PF00887">
    <property type="entry name" value="ACBP"/>
    <property type="match status" value="1"/>
</dbReference>
<dbReference type="Gene3D" id="1.20.80.10">
    <property type="match status" value="1"/>
</dbReference>
<keyword evidence="6" id="KW-1185">Reference proteome</keyword>
<keyword evidence="3" id="KW-0812">Transmembrane</keyword>
<dbReference type="Proteomes" id="UP000242188">
    <property type="component" value="Unassembled WGS sequence"/>
</dbReference>
<dbReference type="InterPro" id="IPR035984">
    <property type="entry name" value="Acyl-CoA-binding_sf"/>
</dbReference>
<evidence type="ECO:0000256" key="2">
    <source>
        <dbReference type="SAM" id="MobiDB-lite"/>
    </source>
</evidence>
<dbReference type="PANTHER" id="PTHR23310:SF77">
    <property type="entry name" value="LD25952P"/>
    <property type="match status" value="1"/>
</dbReference>
<dbReference type="InterPro" id="IPR022408">
    <property type="entry name" value="Acyl-CoA-binding_prot_CS"/>
</dbReference>
<dbReference type="PROSITE" id="PS00880">
    <property type="entry name" value="ACB_1"/>
    <property type="match status" value="1"/>
</dbReference>
<dbReference type="OrthoDB" id="71307at2759"/>
<dbReference type="InterPro" id="IPR014352">
    <property type="entry name" value="FERM/acyl-CoA-bd_prot_sf"/>
</dbReference>
<keyword evidence="3" id="KW-0472">Membrane</keyword>
<dbReference type="GO" id="GO:0000062">
    <property type="term" value="F:fatty-acyl-CoA binding"/>
    <property type="evidence" value="ECO:0007669"/>
    <property type="project" value="InterPro"/>
</dbReference>
<protein>
    <submittedName>
        <fullName evidence="5">Acyl-CoA-binding domain-containing protein 5</fullName>
    </submittedName>
</protein>
<keyword evidence="1" id="KW-0446">Lipid-binding</keyword>
<dbReference type="GO" id="GO:0006631">
    <property type="term" value="P:fatty acid metabolic process"/>
    <property type="evidence" value="ECO:0007669"/>
    <property type="project" value="TreeGrafter"/>
</dbReference>
<evidence type="ECO:0000313" key="5">
    <source>
        <dbReference type="EMBL" id="OWF56064.1"/>
    </source>
</evidence>
<dbReference type="PROSITE" id="PS51228">
    <property type="entry name" value="ACB_2"/>
    <property type="match status" value="1"/>
</dbReference>
<feature type="region of interest" description="Disordered" evidence="2">
    <location>
        <begin position="157"/>
        <end position="178"/>
    </location>
</feature>
<feature type="compositionally biased region" description="Polar residues" evidence="2">
    <location>
        <begin position="345"/>
        <end position="358"/>
    </location>
</feature>
<dbReference type="GO" id="GO:0005737">
    <property type="term" value="C:cytoplasm"/>
    <property type="evidence" value="ECO:0007669"/>
    <property type="project" value="TreeGrafter"/>
</dbReference>
<feature type="compositionally biased region" description="Basic and acidic residues" evidence="2">
    <location>
        <begin position="224"/>
        <end position="238"/>
    </location>
</feature>
<dbReference type="FunFam" id="1.20.80.10:FF:000010">
    <property type="entry name" value="Acyl-CoA-binding domain-containing protein 5"/>
    <property type="match status" value="1"/>
</dbReference>
<dbReference type="STRING" id="6573.A0A210R577"/>
<dbReference type="SUPFAM" id="SSF47027">
    <property type="entry name" value="Acyl-CoA binding protein"/>
    <property type="match status" value="1"/>
</dbReference>
<feature type="transmembrane region" description="Helical" evidence="3">
    <location>
        <begin position="486"/>
        <end position="504"/>
    </location>
</feature>
<organism evidence="5 6">
    <name type="scientific">Mizuhopecten yessoensis</name>
    <name type="common">Japanese scallop</name>
    <name type="synonym">Patinopecten yessoensis</name>
    <dbReference type="NCBI Taxonomy" id="6573"/>
    <lineage>
        <taxon>Eukaryota</taxon>
        <taxon>Metazoa</taxon>
        <taxon>Spiralia</taxon>
        <taxon>Lophotrochozoa</taxon>
        <taxon>Mollusca</taxon>
        <taxon>Bivalvia</taxon>
        <taxon>Autobranchia</taxon>
        <taxon>Pteriomorphia</taxon>
        <taxon>Pectinida</taxon>
        <taxon>Pectinoidea</taxon>
        <taxon>Pectinidae</taxon>
        <taxon>Mizuhopecten</taxon>
    </lineage>
</organism>
<name>A0A210R577_MIZYE</name>
<evidence type="ECO:0000313" key="6">
    <source>
        <dbReference type="Proteomes" id="UP000242188"/>
    </source>
</evidence>
<evidence type="ECO:0000256" key="1">
    <source>
        <dbReference type="ARBA" id="ARBA00023121"/>
    </source>
</evidence>